<dbReference type="GO" id="GO:0005615">
    <property type="term" value="C:extracellular space"/>
    <property type="evidence" value="ECO:0007669"/>
    <property type="project" value="InterPro"/>
</dbReference>
<feature type="domain" description="MPT63-like" evidence="3">
    <location>
        <begin position="34"/>
        <end position="157"/>
    </location>
</feature>
<name>A0A0J6YI02_9MYCO</name>
<feature type="chain" id="PRO_5005285337" evidence="2">
    <location>
        <begin position="28"/>
        <end position="187"/>
    </location>
</feature>
<evidence type="ECO:0000313" key="4">
    <source>
        <dbReference type="EMBL" id="KMO72496.1"/>
    </source>
</evidence>
<dbReference type="SUPFAM" id="SSF81982">
    <property type="entry name" value="Antigen MPT63/MPB63 (immunoprotective extracellular protein)"/>
    <property type="match status" value="1"/>
</dbReference>
<feature type="signal peptide" evidence="2">
    <location>
        <begin position="1"/>
        <end position="27"/>
    </location>
</feature>
<reference evidence="4 5" key="1">
    <citation type="journal article" date="2015" name="Genome Biol. Evol.">
        <title>Characterization of Three Mycobacterium spp. with Potential Use in Bioremediation by Genome Sequencing and Comparative Genomics.</title>
        <authorList>
            <person name="Das S."/>
            <person name="Pettersson B.M."/>
            <person name="Behra P.R."/>
            <person name="Ramesh M."/>
            <person name="Dasgupta S."/>
            <person name="Bhattacharya A."/>
            <person name="Kirsebom L.A."/>
        </authorList>
    </citation>
    <scope>NUCLEOTIDE SEQUENCE [LARGE SCALE GENOMIC DNA]</scope>
    <source>
        <strain evidence="4 5">DSM 43826</strain>
    </source>
</reference>
<dbReference type="InterPro" id="IPR015250">
    <property type="entry name" value="MPT63-like"/>
</dbReference>
<evidence type="ECO:0000256" key="1">
    <source>
        <dbReference type="ARBA" id="ARBA00022729"/>
    </source>
</evidence>
<dbReference type="Proteomes" id="UP000036513">
    <property type="component" value="Unassembled WGS sequence"/>
</dbReference>
<evidence type="ECO:0000313" key="5">
    <source>
        <dbReference type="Proteomes" id="UP000036513"/>
    </source>
</evidence>
<evidence type="ECO:0000256" key="2">
    <source>
        <dbReference type="SAM" id="SignalP"/>
    </source>
</evidence>
<protein>
    <submittedName>
        <fullName evidence="4">Immunogenic protein MPT63</fullName>
    </submittedName>
</protein>
<gene>
    <name evidence="4" type="ORF">MCHLDSM_03979</name>
</gene>
<comment type="caution">
    <text evidence="4">The sequence shown here is derived from an EMBL/GenBank/DDBJ whole genome shotgun (WGS) entry which is preliminary data.</text>
</comment>
<dbReference type="Gene3D" id="2.60.40.1240">
    <property type="match status" value="1"/>
</dbReference>
<accession>A0A0J6YI02</accession>
<dbReference type="Pfam" id="PF09167">
    <property type="entry name" value="DUF1942"/>
    <property type="match status" value="1"/>
</dbReference>
<sequence length="187" mass="19497" precursor="true">MRRSARIFVAGAAMLVAIGVGMPTATAAPESCPHRFGSPQQLSDAGGAVVQQWSVSDLRASTDPVPGYPLVGRLWEATASVEALTGAVTPIIPNVYAVSASGERYQVLWQVASPSSFSGATISQGQTSTGKVYFDVTGADPMAVIYTNGGSTPAMMWCCNGDMMMPMPMEMPMPMSMADCPCCAGNM</sequence>
<proteinExistence type="predicted"/>
<dbReference type="AlphaFoldDB" id="A0A0J6YI02"/>
<dbReference type="PATRIC" id="fig|37916.4.peg.3946"/>
<dbReference type="InterPro" id="IPR029050">
    <property type="entry name" value="Immunoprotect_excell_Ig-like"/>
</dbReference>
<dbReference type="EMBL" id="JYNL01000043">
    <property type="protein sequence ID" value="KMO72496.1"/>
    <property type="molecule type" value="Genomic_DNA"/>
</dbReference>
<organism evidence="4 5">
    <name type="scientific">Mycolicibacterium chlorophenolicum</name>
    <dbReference type="NCBI Taxonomy" id="37916"/>
    <lineage>
        <taxon>Bacteria</taxon>
        <taxon>Bacillati</taxon>
        <taxon>Actinomycetota</taxon>
        <taxon>Actinomycetes</taxon>
        <taxon>Mycobacteriales</taxon>
        <taxon>Mycobacteriaceae</taxon>
        <taxon>Mycolicibacterium</taxon>
    </lineage>
</organism>
<dbReference type="SMR" id="A0A0J6YI02"/>
<evidence type="ECO:0000259" key="3">
    <source>
        <dbReference type="Pfam" id="PF09167"/>
    </source>
</evidence>
<keyword evidence="5" id="KW-1185">Reference proteome</keyword>
<keyword evidence="1 2" id="KW-0732">Signal</keyword>